<sequence>MEAMEDTLADVWRPVKGMHMRVLGKNLFAFYFFHPVDMQRVLAVGPRHFVNHVMVLKEVPIGKHVTRDKLYEVPFWIQIHGLPPDRLTIETSKQIGAGLGRCVEVDDGGSDSWGGVLIRASMESSRGMLSLERRKAITDHTDNLGSKAIEMERKYAPNDGNIIKEGRRKEIAVAFEIGDVNIGGATVSEIPTKHDELNGPAFLQTHLLAEPKRDARDRKLKATTSQSITPVAMSILYWNCWRLGNPRAVRCLIELVRLKTPLVVFLSETLLEKRRMECIRRRLGYRNCFTVDQKGREVQMVGGLFTWRQGRIYDKLDRGLATLRWMNLFPQAQIHLLPPLASDHTPLWVTLDGRRDRQSKHKRRLRFKEMWLQDNGCQEKVCVCSKGLHCWSESKFGHVQKRLKQCVDRLDMLRRGQNPQATYHEEQCLIQDMEEWLAREEIMWRQQSREIWLQEGDRNTHFFHKRASRRQDRNKVDHLQDETREWKSKPDELQAIATSYFNNLFSSSYPSNTETVTSCLKPCIVDQDKALLLQEFTKEEVTKALFQMHPLKAPEQSAFLPNRLISDNFLIAYEVLHYMRARRRRKRGWQAIKLDMSKAFDRVEWSYLEAIMKSLGFAERWISLIMGCVTSVSYDILLNGMAIGRVIPSCGLGQGDPLSPYLFILCAEGLTAMLRDAEKSRLIHGVTRAGWMGCPLSLSTSEIQICTTRNDLLWNGKAVNPPLIIEQSLHFLDEHKRVTILKGGAPPTGSRTGSRWTPPLDDSVKINVDGALSLQQRTSGMGAVARDSFGTVLGQRCRARDKRW</sequence>
<dbReference type="InterPro" id="IPR043502">
    <property type="entry name" value="DNA/RNA_pol_sf"/>
</dbReference>
<feature type="domain" description="Reverse transcriptase" evidence="1">
    <location>
        <begin position="542"/>
        <end position="677"/>
    </location>
</feature>
<dbReference type="Pfam" id="PF14111">
    <property type="entry name" value="DUF4283"/>
    <property type="match status" value="1"/>
</dbReference>
<dbReference type="InterPro" id="IPR000477">
    <property type="entry name" value="RT_dom"/>
</dbReference>
<evidence type="ECO:0000313" key="4">
    <source>
        <dbReference type="Proteomes" id="UP001054252"/>
    </source>
</evidence>
<name>A0AAV5IQJ0_9ROSI</name>
<feature type="domain" description="DUF4283" evidence="2">
    <location>
        <begin position="1"/>
        <end position="57"/>
    </location>
</feature>
<evidence type="ECO:0000313" key="3">
    <source>
        <dbReference type="EMBL" id="GKV02665.1"/>
    </source>
</evidence>
<evidence type="ECO:0008006" key="5">
    <source>
        <dbReference type="Google" id="ProtNLM"/>
    </source>
</evidence>
<dbReference type="SUPFAM" id="SSF56672">
    <property type="entry name" value="DNA/RNA polymerases"/>
    <property type="match status" value="1"/>
</dbReference>
<gene>
    <name evidence="3" type="ORF">SLEP1_g15064</name>
</gene>
<dbReference type="InterPro" id="IPR025558">
    <property type="entry name" value="DUF4283"/>
</dbReference>
<dbReference type="InterPro" id="IPR036691">
    <property type="entry name" value="Endo/exonu/phosph_ase_sf"/>
</dbReference>
<dbReference type="Pfam" id="PF00078">
    <property type="entry name" value="RVT_1"/>
    <property type="match status" value="1"/>
</dbReference>
<proteinExistence type="predicted"/>
<protein>
    <recommendedName>
        <fullName evidence="5">Reverse transcriptase domain-containing protein</fullName>
    </recommendedName>
</protein>
<dbReference type="Proteomes" id="UP001054252">
    <property type="component" value="Unassembled WGS sequence"/>
</dbReference>
<dbReference type="PANTHER" id="PTHR46890">
    <property type="entry name" value="NON-LTR RETROLELEMENT REVERSE TRANSCRIPTASE-LIKE PROTEIN-RELATED"/>
    <property type="match status" value="1"/>
</dbReference>
<keyword evidence="4" id="KW-1185">Reference proteome</keyword>
<dbReference type="AlphaFoldDB" id="A0AAV5IQJ0"/>
<accession>A0AAV5IQJ0</accession>
<dbReference type="InterPro" id="IPR052343">
    <property type="entry name" value="Retrotransposon-Effector_Assoc"/>
</dbReference>
<dbReference type="EMBL" id="BPVZ01000019">
    <property type="protein sequence ID" value="GKV02665.1"/>
    <property type="molecule type" value="Genomic_DNA"/>
</dbReference>
<reference evidence="3 4" key="1">
    <citation type="journal article" date="2021" name="Commun. Biol.">
        <title>The genome of Shorea leprosula (Dipterocarpaceae) highlights the ecological relevance of drought in aseasonal tropical rainforests.</title>
        <authorList>
            <person name="Ng K.K.S."/>
            <person name="Kobayashi M.J."/>
            <person name="Fawcett J.A."/>
            <person name="Hatakeyama M."/>
            <person name="Paape T."/>
            <person name="Ng C.H."/>
            <person name="Ang C.C."/>
            <person name="Tnah L.H."/>
            <person name="Lee C.T."/>
            <person name="Nishiyama T."/>
            <person name="Sese J."/>
            <person name="O'Brien M.J."/>
            <person name="Copetti D."/>
            <person name="Mohd Noor M.I."/>
            <person name="Ong R.C."/>
            <person name="Putra M."/>
            <person name="Sireger I.Z."/>
            <person name="Indrioko S."/>
            <person name="Kosugi Y."/>
            <person name="Izuno A."/>
            <person name="Isagi Y."/>
            <person name="Lee S.L."/>
            <person name="Shimizu K.K."/>
        </authorList>
    </citation>
    <scope>NUCLEOTIDE SEQUENCE [LARGE SCALE GENOMIC DNA]</scope>
    <source>
        <strain evidence="3">214</strain>
    </source>
</reference>
<organism evidence="3 4">
    <name type="scientific">Rubroshorea leprosula</name>
    <dbReference type="NCBI Taxonomy" id="152421"/>
    <lineage>
        <taxon>Eukaryota</taxon>
        <taxon>Viridiplantae</taxon>
        <taxon>Streptophyta</taxon>
        <taxon>Embryophyta</taxon>
        <taxon>Tracheophyta</taxon>
        <taxon>Spermatophyta</taxon>
        <taxon>Magnoliopsida</taxon>
        <taxon>eudicotyledons</taxon>
        <taxon>Gunneridae</taxon>
        <taxon>Pentapetalae</taxon>
        <taxon>rosids</taxon>
        <taxon>malvids</taxon>
        <taxon>Malvales</taxon>
        <taxon>Dipterocarpaceae</taxon>
        <taxon>Rubroshorea</taxon>
    </lineage>
</organism>
<dbReference type="PANTHER" id="PTHR46890:SF48">
    <property type="entry name" value="RNA-DIRECTED DNA POLYMERASE"/>
    <property type="match status" value="1"/>
</dbReference>
<dbReference type="SUPFAM" id="SSF56219">
    <property type="entry name" value="DNase I-like"/>
    <property type="match status" value="1"/>
</dbReference>
<comment type="caution">
    <text evidence="3">The sequence shown here is derived from an EMBL/GenBank/DDBJ whole genome shotgun (WGS) entry which is preliminary data.</text>
</comment>
<evidence type="ECO:0000259" key="2">
    <source>
        <dbReference type="Pfam" id="PF14111"/>
    </source>
</evidence>
<evidence type="ECO:0000259" key="1">
    <source>
        <dbReference type="Pfam" id="PF00078"/>
    </source>
</evidence>